<organism evidence="1 2">
    <name type="scientific">Puccinia sorghi</name>
    <dbReference type="NCBI Taxonomy" id="27349"/>
    <lineage>
        <taxon>Eukaryota</taxon>
        <taxon>Fungi</taxon>
        <taxon>Dikarya</taxon>
        <taxon>Basidiomycota</taxon>
        <taxon>Pucciniomycotina</taxon>
        <taxon>Pucciniomycetes</taxon>
        <taxon>Pucciniales</taxon>
        <taxon>Pucciniaceae</taxon>
        <taxon>Puccinia</taxon>
    </lineage>
</organism>
<dbReference type="Proteomes" id="UP000037035">
    <property type="component" value="Unassembled WGS sequence"/>
</dbReference>
<sequence>GCGSLNPRTIEQCVSSNLWLKEGIQVSGSFYKAQKIIKTCTEFSEKKRSNLLICCDFILLLI</sequence>
<dbReference type="EMBL" id="LAVV01014501">
    <property type="protein sequence ID" value="KNZ44708.1"/>
    <property type="molecule type" value="Genomic_DNA"/>
</dbReference>
<dbReference type="VEuPathDB" id="FungiDB:VP01_8907g1"/>
<evidence type="ECO:0000313" key="2">
    <source>
        <dbReference type="Proteomes" id="UP000037035"/>
    </source>
</evidence>
<feature type="non-terminal residue" evidence="1">
    <location>
        <position position="1"/>
    </location>
</feature>
<proteinExistence type="predicted"/>
<gene>
    <name evidence="1" type="ORF">VP01_8907g1</name>
</gene>
<dbReference type="OrthoDB" id="2505875at2759"/>
<comment type="caution">
    <text evidence="1">The sequence shown here is derived from an EMBL/GenBank/DDBJ whole genome shotgun (WGS) entry which is preliminary data.</text>
</comment>
<keyword evidence="2" id="KW-1185">Reference proteome</keyword>
<dbReference type="AlphaFoldDB" id="A0A0L6U836"/>
<name>A0A0L6U836_9BASI</name>
<evidence type="ECO:0000313" key="1">
    <source>
        <dbReference type="EMBL" id="KNZ44708.1"/>
    </source>
</evidence>
<reference evidence="1 2" key="1">
    <citation type="submission" date="2015-08" db="EMBL/GenBank/DDBJ databases">
        <title>Next Generation Sequencing and Analysis of the Genome of Puccinia sorghi L Schw, the Causal Agent of Maize Common Rust.</title>
        <authorList>
            <person name="Rochi L."/>
            <person name="Burguener G."/>
            <person name="Darino M."/>
            <person name="Turjanski A."/>
            <person name="Kreff E."/>
            <person name="Dieguez M.J."/>
            <person name="Sacco F."/>
        </authorList>
    </citation>
    <scope>NUCLEOTIDE SEQUENCE [LARGE SCALE GENOMIC DNA]</scope>
    <source>
        <strain evidence="1 2">RO10H11247</strain>
    </source>
</reference>
<protein>
    <submittedName>
        <fullName evidence="1">Uncharacterized protein</fullName>
    </submittedName>
</protein>
<accession>A0A0L6U836</accession>